<dbReference type="EMBL" id="CM042881">
    <property type="protein sequence ID" value="KAI4384506.1"/>
    <property type="molecule type" value="Genomic_DNA"/>
</dbReference>
<dbReference type="Proteomes" id="UP001057402">
    <property type="component" value="Chromosome 2"/>
</dbReference>
<name>A0ACB9S204_9MYRT</name>
<protein>
    <submittedName>
        <fullName evidence="1">Uncharacterized protein</fullName>
    </submittedName>
</protein>
<evidence type="ECO:0000313" key="2">
    <source>
        <dbReference type="Proteomes" id="UP001057402"/>
    </source>
</evidence>
<sequence length="121" mass="12481">MGTATLKQIVVAMVFVVVLFAFEHGRVTGAGECGRASSPDREAMKLAPCMSAAQVATAPVSSGCCAEVQKMGKSPACLCAAMNSNIAKAAGIKPEVAVTIPKRCNLEDRPVGYQCGSYTVP</sequence>
<evidence type="ECO:0000313" key="1">
    <source>
        <dbReference type="EMBL" id="KAI4384506.1"/>
    </source>
</evidence>
<gene>
    <name evidence="1" type="ORF">MLD38_002652</name>
</gene>
<keyword evidence="2" id="KW-1185">Reference proteome</keyword>
<proteinExistence type="predicted"/>
<reference evidence="2" key="1">
    <citation type="journal article" date="2023" name="Front. Plant Sci.">
        <title>Chromosomal-level genome assembly of Melastoma candidum provides insights into trichome evolution.</title>
        <authorList>
            <person name="Zhong Y."/>
            <person name="Wu W."/>
            <person name="Sun C."/>
            <person name="Zou P."/>
            <person name="Liu Y."/>
            <person name="Dai S."/>
            <person name="Zhou R."/>
        </authorList>
    </citation>
    <scope>NUCLEOTIDE SEQUENCE [LARGE SCALE GENOMIC DNA]</scope>
</reference>
<organism evidence="1 2">
    <name type="scientific">Melastoma candidum</name>
    <dbReference type="NCBI Taxonomy" id="119954"/>
    <lineage>
        <taxon>Eukaryota</taxon>
        <taxon>Viridiplantae</taxon>
        <taxon>Streptophyta</taxon>
        <taxon>Embryophyta</taxon>
        <taxon>Tracheophyta</taxon>
        <taxon>Spermatophyta</taxon>
        <taxon>Magnoliopsida</taxon>
        <taxon>eudicotyledons</taxon>
        <taxon>Gunneridae</taxon>
        <taxon>Pentapetalae</taxon>
        <taxon>rosids</taxon>
        <taxon>malvids</taxon>
        <taxon>Myrtales</taxon>
        <taxon>Melastomataceae</taxon>
        <taxon>Melastomatoideae</taxon>
        <taxon>Melastomateae</taxon>
        <taxon>Melastoma</taxon>
    </lineage>
</organism>
<accession>A0ACB9S204</accession>
<comment type="caution">
    <text evidence="1">The sequence shown here is derived from an EMBL/GenBank/DDBJ whole genome shotgun (WGS) entry which is preliminary data.</text>
</comment>